<reference evidence="1" key="1">
    <citation type="submission" date="2020-06" db="EMBL/GenBank/DDBJ databases">
        <title>Whole Genome Sequence of Halomonas aquamarina MB598.</title>
        <authorList>
            <person name="Pervaiz M."/>
            <person name="Fariq A."/>
            <person name="Yasmin A."/>
            <person name="Welch M."/>
        </authorList>
    </citation>
    <scope>NUCLEOTIDE SEQUENCE</scope>
    <source>
        <strain evidence="1">MB598</strain>
    </source>
</reference>
<name>A0ACC5VWB7_9GAMM</name>
<protein>
    <submittedName>
        <fullName evidence="1">Acetyltransferase</fullName>
    </submittedName>
</protein>
<proteinExistence type="predicted"/>
<sequence length="175" mass="19233">MHPAWFIEVKPPSKAAIKADNIEIETARQADYPALIALWEDSVRATHDFLAEEDLLMLKPLIFEQFITTLTLQVARAPGGEIKGFSGVGGDKLEMLFIDPSARGQGIGTALVEHAIDVQGVRKVDVNEQNELALGFYRHLGFEVRDRSPVDGLGKPYPLLHMALSSIDGPESRLS</sequence>
<comment type="caution">
    <text evidence="1">The sequence shown here is derived from an EMBL/GenBank/DDBJ whole genome shotgun (WGS) entry which is preliminary data.</text>
</comment>
<gene>
    <name evidence="1" type="ORF">HW452_11555</name>
</gene>
<keyword evidence="2" id="KW-1185">Reference proteome</keyword>
<dbReference type="Proteomes" id="UP001319846">
    <property type="component" value="Unassembled WGS sequence"/>
</dbReference>
<evidence type="ECO:0000313" key="2">
    <source>
        <dbReference type="Proteomes" id="UP001319846"/>
    </source>
</evidence>
<accession>A0ACC5VWB7</accession>
<organism evidence="1 2">
    <name type="scientific">Vreelandella aquamarina</name>
    <dbReference type="NCBI Taxonomy" id="77097"/>
    <lineage>
        <taxon>Bacteria</taxon>
        <taxon>Pseudomonadati</taxon>
        <taxon>Pseudomonadota</taxon>
        <taxon>Gammaproteobacteria</taxon>
        <taxon>Oceanospirillales</taxon>
        <taxon>Halomonadaceae</taxon>
        <taxon>Vreelandella</taxon>
    </lineage>
</organism>
<dbReference type="EMBL" id="JABYQT010000006">
    <property type="protein sequence ID" value="MBZ5488160.1"/>
    <property type="molecule type" value="Genomic_DNA"/>
</dbReference>
<evidence type="ECO:0000313" key="1">
    <source>
        <dbReference type="EMBL" id="MBZ5488160.1"/>
    </source>
</evidence>